<dbReference type="Gene3D" id="2.60.120.330">
    <property type="entry name" value="B-lactam Antibiotic, Isopenicillin N Synthase, Chain"/>
    <property type="match status" value="4"/>
</dbReference>
<dbReference type="EMBL" id="JACEFO010002208">
    <property type="protein sequence ID" value="KAF8673212.1"/>
    <property type="molecule type" value="Genomic_DNA"/>
</dbReference>
<dbReference type="InterPro" id="IPR027443">
    <property type="entry name" value="IPNS-like_sf"/>
</dbReference>
<dbReference type="InterPro" id="IPR005123">
    <property type="entry name" value="Oxoglu/Fe-dep_dioxygenase_dom"/>
</dbReference>
<dbReference type="Proteomes" id="UP000636709">
    <property type="component" value="Unassembled WGS sequence"/>
</dbReference>
<dbReference type="InterPro" id="IPR044861">
    <property type="entry name" value="IPNS-like_FE2OG_OXY"/>
</dbReference>
<evidence type="ECO:0000256" key="2">
    <source>
        <dbReference type="ARBA" id="ARBA00022723"/>
    </source>
</evidence>
<accession>A0A835B0Q2</accession>
<dbReference type="PANTHER" id="PTHR10209">
    <property type="entry name" value="OXIDOREDUCTASE, 2OG-FE II OXYGENASE FAMILY PROTEIN"/>
    <property type="match status" value="1"/>
</dbReference>
<proteinExistence type="inferred from homology"/>
<evidence type="ECO:0000256" key="1">
    <source>
        <dbReference type="ARBA" id="ARBA00008056"/>
    </source>
</evidence>
<evidence type="ECO:0000313" key="8">
    <source>
        <dbReference type="Proteomes" id="UP000636709"/>
    </source>
</evidence>
<evidence type="ECO:0000256" key="3">
    <source>
        <dbReference type="ARBA" id="ARBA00023002"/>
    </source>
</evidence>
<sequence>MAGDTQKPPINHTPQHHSPPATMSAPIAAAATTVPYDRDAEIRALDATTSGVSGLFASGISELPRMFRVTDPQPQQQEAVTTTMAADQEAMLVIDLAMADHEKLVAAIRHAASEWGFFQVTGQGVPAEVISGVIDGTRAFHESDGGEGSEKARLYSRDVTRKVKYNCNHDLYVSKVASWRDTLQLTMAPEAPEPSELPENCRSRSKPELLDIDCNQGQLFTCHYFPPCTNPELAIGITPHSDSTFMTVLLQDDAGGLHILYKDRWVEVKPLPGASIILSNDKFPSVKHKVVLKKTTKPRVSIACFAAHPTSKRRSTPKHPPRSPSPAAAMSAPVATAAYDRLAELHALDATTSGISGLVATGLTEIPRIFRVPDPTPQHEAAAMAADDEESATLPVIDLAMADHEALVTAIGLAASEWGFFQVINHGVPAEVVSGTVDGTKAFHESAGGEGTEKARLYTRDLARKVKYNCNHDLYKSKVASWRDTLQLTMAPEPPAPEELPEQCHYLTDIECNKGQVITCHYYPPCPKPELAMGLGMHSDSSFMTVVFQDQVGGLQGRLLPFPAFSHPHRWSRVVFTGSHDLAC</sequence>
<keyword evidence="2" id="KW-0479">Metal-binding</keyword>
<comment type="caution">
    <text evidence="7">The sequence shown here is derived from an EMBL/GenBank/DDBJ whole genome shotgun (WGS) entry which is preliminary data.</text>
</comment>
<dbReference type="Pfam" id="PF14226">
    <property type="entry name" value="DIOX_N"/>
    <property type="match status" value="2"/>
</dbReference>
<keyword evidence="3" id="KW-0560">Oxidoreductase</keyword>
<reference evidence="7" key="1">
    <citation type="submission" date="2020-07" db="EMBL/GenBank/DDBJ databases">
        <title>Genome sequence and genetic diversity analysis of an under-domesticated orphan crop, white fonio (Digitaria exilis).</title>
        <authorList>
            <person name="Bennetzen J.L."/>
            <person name="Chen S."/>
            <person name="Ma X."/>
            <person name="Wang X."/>
            <person name="Yssel A.E.J."/>
            <person name="Chaluvadi S.R."/>
            <person name="Johnson M."/>
            <person name="Gangashetty P."/>
            <person name="Hamidou F."/>
            <person name="Sanogo M.D."/>
            <person name="Zwaenepoel A."/>
            <person name="Wallace J."/>
            <person name="Van De Peer Y."/>
            <person name="Van Deynze A."/>
        </authorList>
    </citation>
    <scope>NUCLEOTIDE SEQUENCE</scope>
    <source>
        <tissue evidence="7">Leaves</tissue>
    </source>
</reference>
<dbReference type="PROSITE" id="PS51471">
    <property type="entry name" value="FE2OG_OXY"/>
    <property type="match status" value="1"/>
</dbReference>
<gene>
    <name evidence="7" type="ORF">HU200_048762</name>
</gene>
<dbReference type="Pfam" id="PF03171">
    <property type="entry name" value="2OG-FeII_Oxy"/>
    <property type="match status" value="2"/>
</dbReference>
<comment type="similarity">
    <text evidence="1">Belongs to the iron/ascorbate-dependent oxidoreductase family.</text>
</comment>
<feature type="compositionally biased region" description="Basic residues" evidence="5">
    <location>
        <begin position="310"/>
        <end position="321"/>
    </location>
</feature>
<feature type="domain" description="Fe2OG dioxygenase" evidence="6">
    <location>
        <begin position="215"/>
        <end position="309"/>
    </location>
</feature>
<name>A0A835B0Q2_9POAL</name>
<feature type="region of interest" description="Disordered" evidence="5">
    <location>
        <begin position="1"/>
        <end position="22"/>
    </location>
</feature>
<dbReference type="SUPFAM" id="SSF51197">
    <property type="entry name" value="Clavaminate synthase-like"/>
    <property type="match status" value="2"/>
</dbReference>
<evidence type="ECO:0000259" key="6">
    <source>
        <dbReference type="PROSITE" id="PS51471"/>
    </source>
</evidence>
<keyword evidence="4" id="KW-0408">Iron</keyword>
<dbReference type="InterPro" id="IPR026992">
    <property type="entry name" value="DIOX_N"/>
</dbReference>
<feature type="region of interest" description="Disordered" evidence="5">
    <location>
        <begin position="309"/>
        <end position="330"/>
    </location>
</feature>
<evidence type="ECO:0000256" key="5">
    <source>
        <dbReference type="SAM" id="MobiDB-lite"/>
    </source>
</evidence>
<keyword evidence="8" id="KW-1185">Reference proteome</keyword>
<dbReference type="GO" id="GO:0046872">
    <property type="term" value="F:metal ion binding"/>
    <property type="evidence" value="ECO:0007669"/>
    <property type="project" value="UniProtKB-KW"/>
</dbReference>
<evidence type="ECO:0000256" key="4">
    <source>
        <dbReference type="ARBA" id="ARBA00023004"/>
    </source>
</evidence>
<dbReference type="PANTHER" id="PTHR10209:SF872">
    <property type="entry name" value="FE2OG DIOXYGENASE DOMAIN-CONTAINING PROTEIN"/>
    <property type="match status" value="1"/>
</dbReference>
<dbReference type="GO" id="GO:0051213">
    <property type="term" value="F:dioxygenase activity"/>
    <property type="evidence" value="ECO:0007669"/>
    <property type="project" value="UniProtKB-ARBA"/>
</dbReference>
<evidence type="ECO:0000313" key="7">
    <source>
        <dbReference type="EMBL" id="KAF8673212.1"/>
    </source>
</evidence>
<dbReference type="OrthoDB" id="288590at2759"/>
<organism evidence="7 8">
    <name type="scientific">Digitaria exilis</name>
    <dbReference type="NCBI Taxonomy" id="1010633"/>
    <lineage>
        <taxon>Eukaryota</taxon>
        <taxon>Viridiplantae</taxon>
        <taxon>Streptophyta</taxon>
        <taxon>Embryophyta</taxon>
        <taxon>Tracheophyta</taxon>
        <taxon>Spermatophyta</taxon>
        <taxon>Magnoliopsida</taxon>
        <taxon>Liliopsida</taxon>
        <taxon>Poales</taxon>
        <taxon>Poaceae</taxon>
        <taxon>PACMAD clade</taxon>
        <taxon>Panicoideae</taxon>
        <taxon>Panicodae</taxon>
        <taxon>Paniceae</taxon>
        <taxon>Anthephorinae</taxon>
        <taxon>Digitaria</taxon>
    </lineage>
</organism>
<dbReference type="AlphaFoldDB" id="A0A835B0Q2"/>
<protein>
    <recommendedName>
        <fullName evidence="6">Fe2OG dioxygenase domain-containing protein</fullName>
    </recommendedName>
</protein>